<name>C9LWV6_SELS3</name>
<dbReference type="PANTHER" id="PTHR11927:SF9">
    <property type="entry name" value="L-FUCOSYLTRANSFERASE"/>
    <property type="match status" value="1"/>
</dbReference>
<dbReference type="GO" id="GO:0016020">
    <property type="term" value="C:membrane"/>
    <property type="evidence" value="ECO:0007669"/>
    <property type="project" value="InterPro"/>
</dbReference>
<evidence type="ECO:0000313" key="4">
    <source>
        <dbReference type="EMBL" id="EEX76632.1"/>
    </source>
</evidence>
<dbReference type="Proteomes" id="UP000003505">
    <property type="component" value="Unassembled WGS sequence"/>
</dbReference>
<comment type="caution">
    <text evidence="4">The sequence shown here is derived from an EMBL/GenBank/DDBJ whole genome shotgun (WGS) entry which is preliminary data.</text>
</comment>
<sequence>MVHYRGNYRKRGDKIRMQIIMLNGGLGNQMFQYIFALYLAQKDAHVVLEDSAFFDAHVEPDLFKIPKFFPAGIFPRLSEYFSPDVWEEMLLLKERGKSMIEQLYEGGLPIHYVQEMNSAGPSCAAPTTIIKKDAPAVSVNLSHEQTVYFWGYWITDFYFREIQDTFLSQFHFPSFPTTAQEEMARRICSFQNAAAIHVRRGDMAKLGRSNPLQYFRQAIRKLESLIHVDHFYLFSDDLPYCMNHAKELGLTSIRSRLTVVDGNRGAHDYVDMQLMSLCRFRIIDQSSFSFLAGLLCRLPGNLTIFYDASKLSGCSFSI</sequence>
<dbReference type="Pfam" id="PF01531">
    <property type="entry name" value="Glyco_transf_11"/>
    <property type="match status" value="1"/>
</dbReference>
<evidence type="ECO:0000256" key="2">
    <source>
        <dbReference type="ARBA" id="ARBA00022679"/>
    </source>
</evidence>
<dbReference type="GO" id="GO:0005975">
    <property type="term" value="P:carbohydrate metabolic process"/>
    <property type="evidence" value="ECO:0007669"/>
    <property type="project" value="InterPro"/>
</dbReference>
<accession>C9LWV6</accession>
<dbReference type="Gene3D" id="3.40.50.11350">
    <property type="match status" value="1"/>
</dbReference>
<evidence type="ECO:0000313" key="5">
    <source>
        <dbReference type="Proteomes" id="UP000003505"/>
    </source>
</evidence>
<dbReference type="EMBL" id="ACKP02000046">
    <property type="protein sequence ID" value="EEX76632.1"/>
    <property type="molecule type" value="Genomic_DNA"/>
</dbReference>
<dbReference type="OrthoDB" id="9794601at2"/>
<protein>
    <recommendedName>
        <fullName evidence="6">Alpha-1,2-fucosyltransferase</fullName>
    </recommendedName>
</protein>
<dbReference type="CDD" id="cd11301">
    <property type="entry name" value="Fut1_Fut2_like"/>
    <property type="match status" value="1"/>
</dbReference>
<keyword evidence="3" id="KW-0472">Membrane</keyword>
<dbReference type="InterPro" id="IPR002516">
    <property type="entry name" value="Glyco_trans_11"/>
</dbReference>
<dbReference type="AlphaFoldDB" id="C9LWV6"/>
<evidence type="ECO:0000256" key="1">
    <source>
        <dbReference type="ARBA" id="ARBA00022676"/>
    </source>
</evidence>
<dbReference type="GO" id="GO:0008107">
    <property type="term" value="F:galactoside 2-alpha-L-fucosyltransferase activity"/>
    <property type="evidence" value="ECO:0007669"/>
    <property type="project" value="InterPro"/>
</dbReference>
<evidence type="ECO:0008006" key="6">
    <source>
        <dbReference type="Google" id="ProtNLM"/>
    </source>
</evidence>
<keyword evidence="2" id="KW-0808">Transferase</keyword>
<evidence type="ECO:0000256" key="3">
    <source>
        <dbReference type="SAM" id="Phobius"/>
    </source>
</evidence>
<dbReference type="PANTHER" id="PTHR11927">
    <property type="entry name" value="GALACTOSIDE 2-L-FUCOSYLTRANSFERASE"/>
    <property type="match status" value="1"/>
</dbReference>
<keyword evidence="3" id="KW-0812">Transmembrane</keyword>
<proteinExistence type="predicted"/>
<reference evidence="4 5" key="1">
    <citation type="submission" date="2009-09" db="EMBL/GenBank/DDBJ databases">
        <authorList>
            <person name="Weinstock G."/>
            <person name="Sodergren E."/>
            <person name="Clifton S."/>
            <person name="Fulton L."/>
            <person name="Fulton B."/>
            <person name="Courtney L."/>
            <person name="Fronick C."/>
            <person name="Harrison M."/>
            <person name="Strong C."/>
            <person name="Farmer C."/>
            <person name="Delahaunty K."/>
            <person name="Markovic C."/>
            <person name="Hall O."/>
            <person name="Minx P."/>
            <person name="Tomlinson C."/>
            <person name="Mitreva M."/>
            <person name="Nelson J."/>
            <person name="Hou S."/>
            <person name="Wollam A."/>
            <person name="Pepin K.H."/>
            <person name="Johnson M."/>
            <person name="Bhonagiri V."/>
            <person name="Nash W.E."/>
            <person name="Warren W."/>
            <person name="Chinwalla A."/>
            <person name="Mardis E.R."/>
            <person name="Wilson R.K."/>
        </authorList>
    </citation>
    <scope>NUCLEOTIDE SEQUENCE [LARGE SCALE GENOMIC DNA]</scope>
    <source>
        <strain evidence="5">ATCC 35185 / DSM 20758 / VPI D19B-28</strain>
    </source>
</reference>
<dbReference type="STRING" id="546271.Selsp_2154"/>
<gene>
    <name evidence="4" type="ORF">SELSPUOL_01961</name>
</gene>
<keyword evidence="1" id="KW-0328">Glycosyltransferase</keyword>
<organism evidence="4 5">
    <name type="scientific">Selenomonas sputigena (strain ATCC 35185 / DSM 20758 / CCUG 44933 / VPI D19B-28)</name>
    <dbReference type="NCBI Taxonomy" id="546271"/>
    <lineage>
        <taxon>Bacteria</taxon>
        <taxon>Bacillati</taxon>
        <taxon>Bacillota</taxon>
        <taxon>Negativicutes</taxon>
        <taxon>Selenomonadales</taxon>
        <taxon>Selenomonadaceae</taxon>
        <taxon>Selenomonas</taxon>
    </lineage>
</organism>
<feature type="transmembrane region" description="Helical" evidence="3">
    <location>
        <begin position="20"/>
        <end position="40"/>
    </location>
</feature>
<dbReference type="eggNOG" id="ENOG5032C6V">
    <property type="taxonomic scope" value="Bacteria"/>
</dbReference>
<keyword evidence="3" id="KW-1133">Transmembrane helix</keyword>